<evidence type="ECO:0000256" key="1">
    <source>
        <dbReference type="SAM" id="MobiDB-lite"/>
    </source>
</evidence>
<comment type="caution">
    <text evidence="2">The sequence shown here is derived from an EMBL/GenBank/DDBJ whole genome shotgun (WGS) entry which is preliminary data.</text>
</comment>
<gene>
    <name evidence="2" type="ORF">NDU88_003773</name>
</gene>
<accession>A0AAV7UD12</accession>
<keyword evidence="3" id="KW-1185">Reference proteome</keyword>
<dbReference type="EMBL" id="JANPWB010000005">
    <property type="protein sequence ID" value="KAJ1186994.1"/>
    <property type="molecule type" value="Genomic_DNA"/>
</dbReference>
<proteinExistence type="predicted"/>
<evidence type="ECO:0000313" key="2">
    <source>
        <dbReference type="EMBL" id="KAJ1186994.1"/>
    </source>
</evidence>
<organism evidence="2 3">
    <name type="scientific">Pleurodeles waltl</name>
    <name type="common">Iberian ribbed newt</name>
    <dbReference type="NCBI Taxonomy" id="8319"/>
    <lineage>
        <taxon>Eukaryota</taxon>
        <taxon>Metazoa</taxon>
        <taxon>Chordata</taxon>
        <taxon>Craniata</taxon>
        <taxon>Vertebrata</taxon>
        <taxon>Euteleostomi</taxon>
        <taxon>Amphibia</taxon>
        <taxon>Batrachia</taxon>
        <taxon>Caudata</taxon>
        <taxon>Salamandroidea</taxon>
        <taxon>Salamandridae</taxon>
        <taxon>Pleurodelinae</taxon>
        <taxon>Pleurodeles</taxon>
    </lineage>
</organism>
<name>A0AAV7UD12_PLEWA</name>
<evidence type="ECO:0000313" key="3">
    <source>
        <dbReference type="Proteomes" id="UP001066276"/>
    </source>
</evidence>
<sequence>MQLRDKAVQKPQVDDQTKIPCDFPDHEDMRIATVLPLPRRNWPKGTVQDQGGRINVDAAWDTDGVISLNRSTIPYFIRDMIGSTFLYVNREVLLF</sequence>
<dbReference type="AlphaFoldDB" id="A0AAV7UD12"/>
<protein>
    <submittedName>
        <fullName evidence="2">Uncharacterized protein</fullName>
    </submittedName>
</protein>
<dbReference type="Proteomes" id="UP001066276">
    <property type="component" value="Chromosome 3_1"/>
</dbReference>
<reference evidence="2" key="1">
    <citation type="journal article" date="2022" name="bioRxiv">
        <title>Sequencing and chromosome-scale assembly of the giantPleurodeles waltlgenome.</title>
        <authorList>
            <person name="Brown T."/>
            <person name="Elewa A."/>
            <person name="Iarovenko S."/>
            <person name="Subramanian E."/>
            <person name="Araus A.J."/>
            <person name="Petzold A."/>
            <person name="Susuki M."/>
            <person name="Suzuki K.-i.T."/>
            <person name="Hayashi T."/>
            <person name="Toyoda A."/>
            <person name="Oliveira C."/>
            <person name="Osipova E."/>
            <person name="Leigh N.D."/>
            <person name="Simon A."/>
            <person name="Yun M.H."/>
        </authorList>
    </citation>
    <scope>NUCLEOTIDE SEQUENCE</scope>
    <source>
        <strain evidence="2">20211129_DDA</strain>
        <tissue evidence="2">Liver</tissue>
    </source>
</reference>
<feature type="region of interest" description="Disordered" evidence="1">
    <location>
        <begin position="1"/>
        <end position="21"/>
    </location>
</feature>